<dbReference type="GO" id="GO:0016989">
    <property type="term" value="F:sigma factor antagonist activity"/>
    <property type="evidence" value="ECO:0007669"/>
    <property type="project" value="TreeGrafter"/>
</dbReference>
<dbReference type="EMBL" id="CP050831">
    <property type="protein sequence ID" value="QIU93084.1"/>
    <property type="molecule type" value="Genomic_DNA"/>
</dbReference>
<keyword evidence="5" id="KW-1185">Reference proteome</keyword>
<dbReference type="InterPro" id="IPR032508">
    <property type="entry name" value="FecR_C"/>
</dbReference>
<sequence>MMKRKRSINSIIHDQLLGYASEEDKEQLQLWLDSSPENRENYERMMRETCLADRYREFARVDEERAWQRFQKEHFPVRTMRWGRIGRYAAIFMIPVIGLAVWLWGTYRMDSKPVISEETRIAMIRSEQMGKQKATLVLTNGQQVDLKSAPASSIQDTIVKLLVPPSAKPQAEEDMPVETPVAENNKLSTYDDSEFWMTFEDGTRVHLNYNTTLKYPSHFSSGSRTVYLDGEAYFEVAKDSKRPFRVVTANGVVRQYGTSFNVNTYMAGITKVVLVNGSVSVLPNLGGEYKIKPGELAVLHAATQEVQISEVDIEPYVAWNNGRFVFDNCSLESLMNVISRWYNKEIIFESEDIKKIRFTGDIDRYGSISPILKAIQRVTHLEAEVRGESIVIRK</sequence>
<feature type="domain" description="Protein FecR C-terminal" evidence="3">
    <location>
        <begin position="323"/>
        <end position="392"/>
    </location>
</feature>
<keyword evidence="1" id="KW-0812">Transmembrane</keyword>
<evidence type="ECO:0000313" key="4">
    <source>
        <dbReference type="EMBL" id="QIU93084.1"/>
    </source>
</evidence>
<protein>
    <submittedName>
        <fullName evidence="4">DUF4974 domain-containing protein</fullName>
    </submittedName>
</protein>
<dbReference type="PANTHER" id="PTHR30273">
    <property type="entry name" value="PERIPLASMIC SIGNAL SENSOR AND SIGMA FACTOR ACTIVATOR FECR-RELATED"/>
    <property type="match status" value="1"/>
</dbReference>
<dbReference type="KEGG" id="bfc:BacF7301_02490"/>
<evidence type="ECO:0000259" key="2">
    <source>
        <dbReference type="Pfam" id="PF04773"/>
    </source>
</evidence>
<dbReference type="Gene3D" id="2.60.120.1440">
    <property type="match status" value="1"/>
</dbReference>
<gene>
    <name evidence="4" type="ORF">BacF7301_02490</name>
</gene>
<dbReference type="InterPro" id="IPR006860">
    <property type="entry name" value="FecR"/>
</dbReference>
<dbReference type="Gene3D" id="3.55.50.30">
    <property type="match status" value="1"/>
</dbReference>
<feature type="domain" description="FecR protein" evidence="2">
    <location>
        <begin position="187"/>
        <end position="279"/>
    </location>
</feature>
<dbReference type="Pfam" id="PF04773">
    <property type="entry name" value="FecR"/>
    <property type="match status" value="1"/>
</dbReference>
<evidence type="ECO:0000313" key="5">
    <source>
        <dbReference type="Proteomes" id="UP000501780"/>
    </source>
</evidence>
<name>A0A6H0KI31_9BACE</name>
<dbReference type="InterPro" id="IPR012373">
    <property type="entry name" value="Ferrdict_sens_TM"/>
</dbReference>
<dbReference type="AlphaFoldDB" id="A0A6H0KI31"/>
<dbReference type="RefSeq" id="WP_167959887.1">
    <property type="nucleotide sequence ID" value="NZ_CP050831.1"/>
</dbReference>
<accession>A0A6H0KI31</accession>
<feature type="transmembrane region" description="Helical" evidence="1">
    <location>
        <begin position="88"/>
        <end position="107"/>
    </location>
</feature>
<evidence type="ECO:0000259" key="3">
    <source>
        <dbReference type="Pfam" id="PF16344"/>
    </source>
</evidence>
<dbReference type="PANTHER" id="PTHR30273:SF2">
    <property type="entry name" value="PROTEIN FECR"/>
    <property type="match status" value="1"/>
</dbReference>
<dbReference type="Pfam" id="PF16344">
    <property type="entry name" value="FecR_C"/>
    <property type="match status" value="1"/>
</dbReference>
<keyword evidence="1" id="KW-1133">Transmembrane helix</keyword>
<organism evidence="4 5">
    <name type="scientific">Bacteroides faecium</name>
    <dbReference type="NCBI Taxonomy" id="2715212"/>
    <lineage>
        <taxon>Bacteria</taxon>
        <taxon>Pseudomonadati</taxon>
        <taxon>Bacteroidota</taxon>
        <taxon>Bacteroidia</taxon>
        <taxon>Bacteroidales</taxon>
        <taxon>Bacteroidaceae</taxon>
        <taxon>Bacteroides</taxon>
    </lineage>
</organism>
<reference evidence="4 5" key="1">
    <citation type="submission" date="2020-03" db="EMBL/GenBank/DDBJ databases">
        <title>Genomic analysis of Bacteroides faecium CBA7301.</title>
        <authorList>
            <person name="Kim J."/>
            <person name="Roh S.W."/>
        </authorList>
    </citation>
    <scope>NUCLEOTIDE SEQUENCE [LARGE SCALE GENOMIC DNA]</scope>
    <source>
        <strain evidence="4 5">CBA7301</strain>
    </source>
</reference>
<evidence type="ECO:0000256" key="1">
    <source>
        <dbReference type="SAM" id="Phobius"/>
    </source>
</evidence>
<keyword evidence="1" id="KW-0472">Membrane</keyword>
<proteinExistence type="predicted"/>
<dbReference type="Proteomes" id="UP000501780">
    <property type="component" value="Chromosome"/>
</dbReference>